<evidence type="ECO:0000256" key="1">
    <source>
        <dbReference type="ARBA" id="ARBA00008532"/>
    </source>
</evidence>
<dbReference type="Pfam" id="PF19420">
    <property type="entry name" value="DDAH_eukar"/>
    <property type="match status" value="1"/>
</dbReference>
<dbReference type="RefSeq" id="WP_204917215.1">
    <property type="nucleotide sequence ID" value="NZ_BAAAQP010000002.1"/>
</dbReference>
<comment type="caution">
    <text evidence="3">The sequence shown here is derived from an EMBL/GenBank/DDBJ whole genome shotgun (WGS) entry which is preliminary data.</text>
</comment>
<accession>A0ABS2RI78</accession>
<dbReference type="SUPFAM" id="SSF55909">
    <property type="entry name" value="Pentein"/>
    <property type="match status" value="1"/>
</dbReference>
<dbReference type="Gene3D" id="3.75.10.10">
    <property type="entry name" value="L-arginine/glycine Amidinotransferase, Chain A"/>
    <property type="match status" value="1"/>
</dbReference>
<dbReference type="InterPro" id="IPR033199">
    <property type="entry name" value="DDAH-like"/>
</dbReference>
<dbReference type="Proteomes" id="UP000704762">
    <property type="component" value="Unassembled WGS sequence"/>
</dbReference>
<evidence type="ECO:0000313" key="3">
    <source>
        <dbReference type="EMBL" id="MBM7798700.1"/>
    </source>
</evidence>
<dbReference type="EMBL" id="JAFBCF010000001">
    <property type="protein sequence ID" value="MBM7798700.1"/>
    <property type="molecule type" value="Genomic_DNA"/>
</dbReference>
<keyword evidence="2" id="KW-0378">Hydrolase</keyword>
<dbReference type="PANTHER" id="PTHR12737:SF9">
    <property type="entry name" value="DIMETHYLARGININASE"/>
    <property type="match status" value="1"/>
</dbReference>
<protein>
    <submittedName>
        <fullName evidence="3">N-dimethylarginine dimethylaminohydrolase</fullName>
    </submittedName>
</protein>
<dbReference type="NCBIfam" id="NF045659">
    <property type="entry name" value="DiMArgaseDdahMtb"/>
    <property type="match status" value="1"/>
</dbReference>
<reference evidence="3 4" key="1">
    <citation type="submission" date="2021-01" db="EMBL/GenBank/DDBJ databases">
        <title>Sequencing the genomes of 1000 actinobacteria strains.</title>
        <authorList>
            <person name="Klenk H.-P."/>
        </authorList>
    </citation>
    <scope>NUCLEOTIDE SEQUENCE [LARGE SCALE GENOMIC DNA]</scope>
    <source>
        <strain evidence="3 4">DSM 18662</strain>
    </source>
</reference>
<gene>
    <name evidence="3" type="ORF">JOE57_001621</name>
</gene>
<comment type="similarity">
    <text evidence="1">Belongs to the DDAH family.</text>
</comment>
<name>A0ABS2RI78_9ACTN</name>
<keyword evidence="4" id="KW-1185">Reference proteome</keyword>
<evidence type="ECO:0000313" key="4">
    <source>
        <dbReference type="Proteomes" id="UP000704762"/>
    </source>
</evidence>
<proteinExistence type="inferred from homology"/>
<dbReference type="PANTHER" id="PTHR12737">
    <property type="entry name" value="DIMETHYLARGININE DIMETHYLAMINOHYDROLASE"/>
    <property type="match status" value="1"/>
</dbReference>
<evidence type="ECO:0000256" key="2">
    <source>
        <dbReference type="ARBA" id="ARBA00022801"/>
    </source>
</evidence>
<organism evidence="3 4">
    <name type="scientific">Microlunatus panaciterrae</name>
    <dbReference type="NCBI Taxonomy" id="400768"/>
    <lineage>
        <taxon>Bacteria</taxon>
        <taxon>Bacillati</taxon>
        <taxon>Actinomycetota</taxon>
        <taxon>Actinomycetes</taxon>
        <taxon>Propionibacteriales</taxon>
        <taxon>Propionibacteriaceae</taxon>
        <taxon>Microlunatus</taxon>
    </lineage>
</organism>
<sequence>MTAVSELPPHTRQQSYRQRSYLMCRPDYFAVSYAINPWMHPEVAVDRQLAISQWESLRQTYVSLGHRVETIRPEPGLPDMVFAANGALVIDGVAYGASFRHPERRPEANAYLTWMGTNGIDRTVEANFTNEGEGDFLLVGEMLLAGTGFRTDPAAHREAQQLFGRPVISLQLVDPHYYHLDTALAVLGDDLIAYLPSAFSPESQRLLGCLFPDAVIASEADAAVFGLNAVCDGQHVVLPRQAEGLAVQLAARGFDPVGVDLSELLKAGGSVKCCTLELRT</sequence>